<reference evidence="1 2" key="1">
    <citation type="submission" date="2021-05" db="EMBL/GenBank/DDBJ databases">
        <title>Petroleum and Energy Research Collection (APPE): ex situ preservation of microbial diversity associated with the oil industry and exploitation of its biotechnological potential.</title>
        <authorList>
            <person name="Paixao C.T.M."/>
            <person name="Gomes M.B."/>
            <person name="Oliveira V.M."/>
        </authorList>
    </citation>
    <scope>NUCLEOTIDE SEQUENCE [LARGE SCALE GENOMIC DNA]</scope>
    <source>
        <strain evidence="1 2">LIT2</strain>
    </source>
</reference>
<evidence type="ECO:0000313" key="2">
    <source>
        <dbReference type="Proteomes" id="UP001319883"/>
    </source>
</evidence>
<organism evidence="1 2">
    <name type="scientific">Modicisalibacter tunisiensis</name>
    <dbReference type="NCBI Taxonomy" id="390637"/>
    <lineage>
        <taxon>Bacteria</taxon>
        <taxon>Pseudomonadati</taxon>
        <taxon>Pseudomonadota</taxon>
        <taxon>Gammaproteobacteria</taxon>
        <taxon>Oceanospirillales</taxon>
        <taxon>Halomonadaceae</taxon>
        <taxon>Modicisalibacter</taxon>
    </lineage>
</organism>
<dbReference type="SUPFAM" id="SSF56935">
    <property type="entry name" value="Porins"/>
    <property type="match status" value="1"/>
</dbReference>
<evidence type="ECO:0008006" key="3">
    <source>
        <dbReference type="Google" id="ProtNLM"/>
    </source>
</evidence>
<protein>
    <recommendedName>
        <fullName evidence="3">Porin</fullName>
    </recommendedName>
</protein>
<proteinExistence type="predicted"/>
<gene>
    <name evidence="1" type="ORF">KGQ91_08430</name>
</gene>
<dbReference type="Proteomes" id="UP001319883">
    <property type="component" value="Unassembled WGS sequence"/>
</dbReference>
<name>A0ABS7WYJ6_9GAMM</name>
<sequence>MDTFQVHGFLSQAWLISDDNDLFGPSSQGGGSFDYTELGLNLSLRPRRDVLVSAQWLSRRTGDGDASPVLDHGVVDYQAFSSRDRRLGIQLGRFKNPFGFYNQTRDVAFTRPSILLPQSIYFERTRSLALAADGVSLYDEEYLDAGTLRFQAGVGQPQTGNDLDATLGLADWPGSFDGRTSYIGQVLFEDDGGHWVTALSAADVRAGYEHGTAALDDGRFHFQPWIVSVQYNDALWSLTAEYALRRIALDGFANPAYNTSQVGESWYVQYTRRFADDWQWLLRYDSLVSDRNDRDGSAFAAARGGPAYARYARDTTGGLRWQPTPRFMLAAEWHHIEGTAWLPATATSPPPAKYWNLLLFQASLRF</sequence>
<keyword evidence="2" id="KW-1185">Reference proteome</keyword>
<comment type="caution">
    <text evidence="1">The sequence shown here is derived from an EMBL/GenBank/DDBJ whole genome shotgun (WGS) entry which is preliminary data.</text>
</comment>
<evidence type="ECO:0000313" key="1">
    <source>
        <dbReference type="EMBL" id="MBZ9567708.1"/>
    </source>
</evidence>
<dbReference type="EMBL" id="JAGXFD010000001">
    <property type="protein sequence ID" value="MBZ9567708.1"/>
    <property type="molecule type" value="Genomic_DNA"/>
</dbReference>
<accession>A0ABS7WYJ6</accession>